<organism evidence="1">
    <name type="scientific">uncultured Caudovirales phage</name>
    <dbReference type="NCBI Taxonomy" id="2100421"/>
    <lineage>
        <taxon>Viruses</taxon>
        <taxon>Duplodnaviria</taxon>
        <taxon>Heunggongvirae</taxon>
        <taxon>Uroviricota</taxon>
        <taxon>Caudoviricetes</taxon>
        <taxon>Peduoviridae</taxon>
        <taxon>Maltschvirus</taxon>
        <taxon>Maltschvirus maltsch</taxon>
    </lineage>
</organism>
<evidence type="ECO:0000313" key="1">
    <source>
        <dbReference type="EMBL" id="CAB5220826.1"/>
    </source>
</evidence>
<sequence length="68" mass="7341">MPIDFGSIGGAHFISSFRAFVHDDGMPGVRVTKEDGSSLNLVFSVPGIQELQKQLALAEQMASPQSRH</sequence>
<reference evidence="1" key="1">
    <citation type="submission" date="2020-05" db="EMBL/GenBank/DDBJ databases">
        <authorList>
            <person name="Chiriac C."/>
            <person name="Salcher M."/>
            <person name="Ghai R."/>
            <person name="Kavagutti S V."/>
        </authorList>
    </citation>
    <scope>NUCLEOTIDE SEQUENCE</scope>
</reference>
<gene>
    <name evidence="1" type="ORF">UFOVP241_37</name>
</gene>
<proteinExistence type="predicted"/>
<accession>A0A6J7WS83</accession>
<protein>
    <submittedName>
        <fullName evidence="1">Uncharacterized protein</fullName>
    </submittedName>
</protein>
<dbReference type="EMBL" id="LR798286">
    <property type="protein sequence ID" value="CAB5220826.1"/>
    <property type="molecule type" value="Genomic_DNA"/>
</dbReference>
<name>A0A6J7WS83_9CAUD</name>